<organism evidence="4 5">
    <name type="scientific">Acer negundo</name>
    <name type="common">Box elder</name>
    <dbReference type="NCBI Taxonomy" id="4023"/>
    <lineage>
        <taxon>Eukaryota</taxon>
        <taxon>Viridiplantae</taxon>
        <taxon>Streptophyta</taxon>
        <taxon>Embryophyta</taxon>
        <taxon>Tracheophyta</taxon>
        <taxon>Spermatophyta</taxon>
        <taxon>Magnoliopsida</taxon>
        <taxon>eudicotyledons</taxon>
        <taxon>Gunneridae</taxon>
        <taxon>Pentapetalae</taxon>
        <taxon>rosids</taxon>
        <taxon>malvids</taxon>
        <taxon>Sapindales</taxon>
        <taxon>Sapindaceae</taxon>
        <taxon>Hippocastanoideae</taxon>
        <taxon>Acereae</taxon>
        <taxon>Acer</taxon>
    </lineage>
</organism>
<dbReference type="PANTHER" id="PTHR31175:SF82">
    <property type="entry name" value="AUXIN-RESPONSIVE PROTEIN SAUR65"/>
    <property type="match status" value="1"/>
</dbReference>
<keyword evidence="2" id="KW-0217">Developmental protein</keyword>
<evidence type="ECO:0000256" key="1">
    <source>
        <dbReference type="ARBA" id="ARBA00006974"/>
    </source>
</evidence>
<evidence type="ECO:0000313" key="4">
    <source>
        <dbReference type="EMBL" id="KAI9198758.1"/>
    </source>
</evidence>
<comment type="similarity">
    <text evidence="1">Belongs to the ARG7 family.</text>
</comment>
<keyword evidence="5" id="KW-1185">Reference proteome</keyword>
<reference evidence="4 5" key="1">
    <citation type="journal article" date="2022" name="Plant J.">
        <title>Strategies of tolerance reflected in two North American maple genomes.</title>
        <authorList>
            <person name="McEvoy S.L."/>
            <person name="Sezen U.U."/>
            <person name="Trouern-Trend A."/>
            <person name="McMahon S.M."/>
            <person name="Schaberg P.G."/>
            <person name="Yang J."/>
            <person name="Wegrzyn J.L."/>
            <person name="Swenson N.G."/>
        </authorList>
    </citation>
    <scope>NUCLEOTIDE SEQUENCE [LARGE SCALE GENOMIC DNA]</scope>
    <source>
        <strain evidence="4">91603</strain>
    </source>
</reference>
<name>A0AAD5JG33_ACENE</name>
<proteinExistence type="inferred from homology"/>
<dbReference type="PANTHER" id="PTHR31175">
    <property type="entry name" value="AUXIN-RESPONSIVE FAMILY PROTEIN"/>
    <property type="match status" value="1"/>
</dbReference>
<keyword evidence="3" id="KW-0341">Growth regulation</keyword>
<evidence type="ECO:0000313" key="5">
    <source>
        <dbReference type="Proteomes" id="UP001064489"/>
    </source>
</evidence>
<accession>A0AAD5JG33</accession>
<gene>
    <name evidence="4" type="ORF">LWI28_021669</name>
</gene>
<dbReference type="AlphaFoldDB" id="A0AAD5JG33"/>
<protein>
    <submittedName>
        <fullName evidence="4">Uncharacterized protein</fullName>
    </submittedName>
</protein>
<dbReference type="InterPro" id="IPR003676">
    <property type="entry name" value="SAUR_fam"/>
</dbReference>
<comment type="caution">
    <text evidence="4">The sequence shown here is derived from an EMBL/GenBank/DDBJ whole genome shotgun (WGS) entry which is preliminary data.</text>
</comment>
<evidence type="ECO:0000256" key="2">
    <source>
        <dbReference type="ARBA" id="ARBA00022473"/>
    </source>
</evidence>
<dbReference type="GO" id="GO:0009733">
    <property type="term" value="P:response to auxin"/>
    <property type="evidence" value="ECO:0007669"/>
    <property type="project" value="InterPro"/>
</dbReference>
<evidence type="ECO:0000256" key="3">
    <source>
        <dbReference type="ARBA" id="ARBA00022604"/>
    </source>
</evidence>
<dbReference type="Proteomes" id="UP001064489">
    <property type="component" value="Chromosome 13"/>
</dbReference>
<dbReference type="EMBL" id="JAJSOW010000002">
    <property type="protein sequence ID" value="KAI9198758.1"/>
    <property type="molecule type" value="Genomic_DNA"/>
</dbReference>
<sequence length="129" mass="14414">MKRQRISFTGNNGDHGQNLSISVANKGLFVVYTKDDARFTICTLEVSQQKCLLRAVKHWLEETYPRVSRSLLTSLETCHFCVSSLSRHQQTLKYVITSSMAENNIIIGLFEIAEDEFGLPSTGNGVCGL</sequence>